<name>A0A182MQ13_9DIPT</name>
<evidence type="ECO:0000313" key="3">
    <source>
        <dbReference type="Proteomes" id="UP000075883"/>
    </source>
</evidence>
<evidence type="ECO:0000256" key="1">
    <source>
        <dbReference type="SAM" id="MobiDB-lite"/>
    </source>
</evidence>
<evidence type="ECO:0000313" key="2">
    <source>
        <dbReference type="EnsemblMetazoa" id="ACUA023542-PA"/>
    </source>
</evidence>
<keyword evidence="3" id="KW-1185">Reference proteome</keyword>
<organism evidence="2 3">
    <name type="scientific">Anopheles culicifacies</name>
    <dbReference type="NCBI Taxonomy" id="139723"/>
    <lineage>
        <taxon>Eukaryota</taxon>
        <taxon>Metazoa</taxon>
        <taxon>Ecdysozoa</taxon>
        <taxon>Arthropoda</taxon>
        <taxon>Hexapoda</taxon>
        <taxon>Insecta</taxon>
        <taxon>Pterygota</taxon>
        <taxon>Neoptera</taxon>
        <taxon>Endopterygota</taxon>
        <taxon>Diptera</taxon>
        <taxon>Nematocera</taxon>
        <taxon>Culicoidea</taxon>
        <taxon>Culicidae</taxon>
        <taxon>Anophelinae</taxon>
        <taxon>Anopheles</taxon>
        <taxon>culicifacies species complex</taxon>
    </lineage>
</organism>
<sequence>MDGSSVSPLPCEAPLAMMESEKTPPRSPSQHDMPPPPDENVLLSGATVSHNASATLKKSPNKIRAFHSRREEQLRCGFSYSFSRTIVIVDGKTASRDHAVVRTSNGPTAPIWV</sequence>
<reference evidence="3" key="1">
    <citation type="submission" date="2013-09" db="EMBL/GenBank/DDBJ databases">
        <title>The Genome Sequence of Anopheles culicifacies species A.</title>
        <authorList>
            <consortium name="The Broad Institute Genomics Platform"/>
            <person name="Neafsey D.E."/>
            <person name="Besansky N."/>
            <person name="Howell P."/>
            <person name="Walton C."/>
            <person name="Young S.K."/>
            <person name="Zeng Q."/>
            <person name="Gargeya S."/>
            <person name="Fitzgerald M."/>
            <person name="Haas B."/>
            <person name="Abouelleil A."/>
            <person name="Allen A.W."/>
            <person name="Alvarado L."/>
            <person name="Arachchi H.M."/>
            <person name="Berlin A.M."/>
            <person name="Chapman S.B."/>
            <person name="Gainer-Dewar J."/>
            <person name="Goldberg J."/>
            <person name="Griggs A."/>
            <person name="Gujja S."/>
            <person name="Hansen M."/>
            <person name="Howarth C."/>
            <person name="Imamovic A."/>
            <person name="Ireland A."/>
            <person name="Larimer J."/>
            <person name="McCowan C."/>
            <person name="Murphy C."/>
            <person name="Pearson M."/>
            <person name="Poon T.W."/>
            <person name="Priest M."/>
            <person name="Roberts A."/>
            <person name="Saif S."/>
            <person name="Shea T."/>
            <person name="Sisk P."/>
            <person name="Sykes S."/>
            <person name="Wortman J."/>
            <person name="Nusbaum C."/>
            <person name="Birren B."/>
        </authorList>
    </citation>
    <scope>NUCLEOTIDE SEQUENCE [LARGE SCALE GENOMIC DNA]</scope>
    <source>
        <strain evidence="3">A-37</strain>
    </source>
</reference>
<protein>
    <recommendedName>
        <fullName evidence="4">FHA domain-containing protein</fullName>
    </recommendedName>
</protein>
<proteinExistence type="predicted"/>
<feature type="region of interest" description="Disordered" evidence="1">
    <location>
        <begin position="1"/>
        <end position="39"/>
    </location>
</feature>
<dbReference type="STRING" id="139723.A0A182MQ13"/>
<dbReference type="VEuPathDB" id="VectorBase:ACUA023542"/>
<dbReference type="Proteomes" id="UP000075883">
    <property type="component" value="Unassembled WGS sequence"/>
</dbReference>
<reference evidence="2" key="2">
    <citation type="submission" date="2020-05" db="UniProtKB">
        <authorList>
            <consortium name="EnsemblMetazoa"/>
        </authorList>
    </citation>
    <scope>IDENTIFICATION</scope>
    <source>
        <strain evidence="2">A-37</strain>
    </source>
</reference>
<accession>A0A182MQ13</accession>
<dbReference type="EnsemblMetazoa" id="ACUA023542-RA">
    <property type="protein sequence ID" value="ACUA023542-PA"/>
    <property type="gene ID" value="ACUA023542"/>
</dbReference>
<dbReference type="EMBL" id="AXCM01012188">
    <property type="status" value="NOT_ANNOTATED_CDS"/>
    <property type="molecule type" value="Genomic_DNA"/>
</dbReference>
<dbReference type="AlphaFoldDB" id="A0A182MQ13"/>
<evidence type="ECO:0008006" key="4">
    <source>
        <dbReference type="Google" id="ProtNLM"/>
    </source>
</evidence>